<proteinExistence type="predicted"/>
<accession>A0A8V0XIT6</accession>
<name>A0A8V0XIT6_CHICK</name>
<keyword evidence="3" id="KW-1185">Reference proteome</keyword>
<evidence type="ECO:0000256" key="1">
    <source>
        <dbReference type="SAM" id="Phobius"/>
    </source>
</evidence>
<keyword evidence="1" id="KW-0472">Membrane</keyword>
<evidence type="ECO:0000313" key="3">
    <source>
        <dbReference type="Proteomes" id="UP000000539"/>
    </source>
</evidence>
<reference evidence="2" key="1">
    <citation type="submission" date="2020-11" db="EMBL/GenBank/DDBJ databases">
        <title>Gallus gallus (Chicken) genome, bGalGal1, GRCg7b, maternal haplotype autosomes + Z &amp; W.</title>
        <authorList>
            <person name="Warren W."/>
            <person name="Formenti G."/>
            <person name="Fedrigo O."/>
            <person name="Haase B."/>
            <person name="Mountcastle J."/>
            <person name="Balacco J."/>
            <person name="Tracey A."/>
            <person name="Schneider V."/>
            <person name="Okimoto R."/>
            <person name="Cheng H."/>
            <person name="Hawken R."/>
            <person name="Howe K."/>
            <person name="Jarvis E.D."/>
        </authorList>
    </citation>
    <scope>NUCLEOTIDE SEQUENCE [LARGE SCALE GENOMIC DNA]</scope>
    <source>
        <strain evidence="2">Broiler</strain>
    </source>
</reference>
<dbReference type="Ensembl" id="ENSGALT00010007714.1">
    <property type="protein sequence ID" value="ENSGALP00010004635.1"/>
    <property type="gene ID" value="ENSGALG00010003293.1"/>
</dbReference>
<evidence type="ECO:0000313" key="2">
    <source>
        <dbReference type="Ensembl" id="ENSGALP00010004635.1"/>
    </source>
</evidence>
<dbReference type="Proteomes" id="UP000000539">
    <property type="component" value="Chromosome 1"/>
</dbReference>
<feature type="transmembrane region" description="Helical" evidence="1">
    <location>
        <begin position="60"/>
        <end position="83"/>
    </location>
</feature>
<reference evidence="2" key="2">
    <citation type="submission" date="2025-08" db="UniProtKB">
        <authorList>
            <consortium name="Ensembl"/>
        </authorList>
    </citation>
    <scope>IDENTIFICATION</scope>
    <source>
        <strain evidence="2">broiler</strain>
    </source>
</reference>
<keyword evidence="1" id="KW-0812">Transmembrane</keyword>
<sequence>MWSGRPPVGSSWCHCDSSGLDLKQRRQKCYLYSTMKLNDSRSMRETLHHRHVLNLQHHGAYVAFMSFVYMLCSSVKIMNLGLLGTIKVQLQPFPERLLPAEPSWRHAMTFPSIT</sequence>
<organism evidence="2 3">
    <name type="scientific">Gallus gallus</name>
    <name type="common">Chicken</name>
    <dbReference type="NCBI Taxonomy" id="9031"/>
    <lineage>
        <taxon>Eukaryota</taxon>
        <taxon>Metazoa</taxon>
        <taxon>Chordata</taxon>
        <taxon>Craniata</taxon>
        <taxon>Vertebrata</taxon>
        <taxon>Euteleostomi</taxon>
        <taxon>Archelosauria</taxon>
        <taxon>Archosauria</taxon>
        <taxon>Dinosauria</taxon>
        <taxon>Saurischia</taxon>
        <taxon>Theropoda</taxon>
        <taxon>Coelurosauria</taxon>
        <taxon>Aves</taxon>
        <taxon>Neognathae</taxon>
        <taxon>Galloanserae</taxon>
        <taxon>Galliformes</taxon>
        <taxon>Phasianidae</taxon>
        <taxon>Phasianinae</taxon>
        <taxon>Gallus</taxon>
    </lineage>
</organism>
<protein>
    <submittedName>
        <fullName evidence="2">Uncharacterized protein</fullName>
    </submittedName>
</protein>
<reference evidence="2" key="3">
    <citation type="submission" date="2025-09" db="UniProtKB">
        <authorList>
            <consortium name="Ensembl"/>
        </authorList>
    </citation>
    <scope>IDENTIFICATION</scope>
    <source>
        <strain evidence="2">broiler</strain>
    </source>
</reference>
<keyword evidence="1" id="KW-1133">Transmembrane helix</keyword>
<dbReference type="AlphaFoldDB" id="A0A8V0XIT6"/>